<reference evidence="4 5" key="1">
    <citation type="journal article" date="2015" name="Genome Biol. Evol.">
        <title>Phylogenomic analyses indicate that early fungi evolved digesting cell walls of algal ancestors of land plants.</title>
        <authorList>
            <person name="Chang Y."/>
            <person name="Wang S."/>
            <person name="Sekimoto S."/>
            <person name="Aerts A.L."/>
            <person name="Choi C."/>
            <person name="Clum A."/>
            <person name="LaButti K.M."/>
            <person name="Lindquist E.A."/>
            <person name="Yee Ngan C."/>
            <person name="Ohm R.A."/>
            <person name="Salamov A.A."/>
            <person name="Grigoriev I.V."/>
            <person name="Spatafora J.W."/>
            <person name="Berbee M.L."/>
        </authorList>
    </citation>
    <scope>NUCLEOTIDE SEQUENCE [LARGE SCALE GENOMIC DNA]</scope>
    <source>
        <strain evidence="4 5">JEL478</strain>
    </source>
</reference>
<gene>
    <name evidence="4" type="ORF">M427DRAFT_350096</name>
</gene>
<sequence>MDLKERYYSICSKLLPIRPHDPADPSYLETLRQHDFNKARELERKQTVATLLARTAEQVKEEELLVAELRRKEANDRRWDRERASAKGVFAKLDAASPHERAAIIAGPMGPGMGLLDPKRNKKRREDGLLPPGAGGMGGGGGAGYPYAAQAGFRDRSHLSLATITLDAQTPLRTQRLNAGTTLQSSRMSQVKSTLVQKVQQVMQEEFGLGAAPNMPTQNIMFAYDEVRNAVAALVELRKQVEKVEHELKMANVRKQNVLQHGVGIVTGQTLDVTNKRPASSSLVHPRDKKQKR</sequence>
<dbReference type="GO" id="GO:0000122">
    <property type="term" value="P:negative regulation of transcription by RNA polymerase II"/>
    <property type="evidence" value="ECO:0007669"/>
    <property type="project" value="TreeGrafter"/>
</dbReference>
<evidence type="ECO:0000256" key="1">
    <source>
        <dbReference type="SAM" id="Coils"/>
    </source>
</evidence>
<dbReference type="PANTHER" id="PTHR12855:SF10">
    <property type="entry name" value="DNA METHYLTRANSFERASE 1-ASSOCIATED PROTEIN 1"/>
    <property type="match status" value="1"/>
</dbReference>
<dbReference type="InterPro" id="IPR008468">
    <property type="entry name" value="DMAP1"/>
</dbReference>
<dbReference type="AlphaFoldDB" id="A0A139AWZ4"/>
<feature type="region of interest" description="Disordered" evidence="2">
    <location>
        <begin position="270"/>
        <end position="293"/>
    </location>
</feature>
<dbReference type="PANTHER" id="PTHR12855">
    <property type="entry name" value="DNA METHYLTRANSFERASE 1-ASSOCIATED PROTEIN 1 FAMILY MEMBER"/>
    <property type="match status" value="1"/>
</dbReference>
<keyword evidence="1" id="KW-0175">Coiled coil</keyword>
<dbReference type="EMBL" id="KQ965734">
    <property type="protein sequence ID" value="KXS20995.1"/>
    <property type="molecule type" value="Genomic_DNA"/>
</dbReference>
<dbReference type="GO" id="GO:0006281">
    <property type="term" value="P:DNA repair"/>
    <property type="evidence" value="ECO:0007669"/>
    <property type="project" value="InterPro"/>
</dbReference>
<evidence type="ECO:0000256" key="2">
    <source>
        <dbReference type="SAM" id="MobiDB-lite"/>
    </source>
</evidence>
<organism evidence="4 5">
    <name type="scientific">Gonapodya prolifera (strain JEL478)</name>
    <name type="common">Monoblepharis prolifera</name>
    <dbReference type="NCBI Taxonomy" id="1344416"/>
    <lineage>
        <taxon>Eukaryota</taxon>
        <taxon>Fungi</taxon>
        <taxon>Fungi incertae sedis</taxon>
        <taxon>Chytridiomycota</taxon>
        <taxon>Chytridiomycota incertae sedis</taxon>
        <taxon>Monoblepharidomycetes</taxon>
        <taxon>Monoblepharidales</taxon>
        <taxon>Gonapodyaceae</taxon>
        <taxon>Gonapodya</taxon>
    </lineage>
</organism>
<dbReference type="GO" id="GO:0003714">
    <property type="term" value="F:transcription corepressor activity"/>
    <property type="evidence" value="ECO:0007669"/>
    <property type="project" value="TreeGrafter"/>
</dbReference>
<protein>
    <recommendedName>
        <fullName evidence="3">DNA methyltransferase 1-associated 1 domain-containing protein</fullName>
    </recommendedName>
</protein>
<keyword evidence="5" id="KW-1185">Reference proteome</keyword>
<evidence type="ECO:0000313" key="5">
    <source>
        <dbReference type="Proteomes" id="UP000070544"/>
    </source>
</evidence>
<accession>A0A139AWZ4</accession>
<dbReference type="OrthoDB" id="19740at2759"/>
<dbReference type="Proteomes" id="UP000070544">
    <property type="component" value="Unassembled WGS sequence"/>
</dbReference>
<feature type="domain" description="DNA methyltransferase 1-associated 1" evidence="3">
    <location>
        <begin position="178"/>
        <end position="255"/>
    </location>
</feature>
<name>A0A139AWZ4_GONPJ</name>
<dbReference type="Pfam" id="PF05499">
    <property type="entry name" value="DMAP1"/>
    <property type="match status" value="1"/>
</dbReference>
<feature type="coiled-coil region" evidence="1">
    <location>
        <begin position="227"/>
        <end position="254"/>
    </location>
</feature>
<dbReference type="GO" id="GO:0035267">
    <property type="term" value="C:NuA4 histone acetyltransferase complex"/>
    <property type="evidence" value="ECO:0007669"/>
    <property type="project" value="InterPro"/>
</dbReference>
<dbReference type="GO" id="GO:0000812">
    <property type="term" value="C:Swr1 complex"/>
    <property type="evidence" value="ECO:0007669"/>
    <property type="project" value="TreeGrafter"/>
</dbReference>
<dbReference type="GO" id="GO:0006338">
    <property type="term" value="P:chromatin remodeling"/>
    <property type="evidence" value="ECO:0007669"/>
    <property type="project" value="InterPro"/>
</dbReference>
<feature type="compositionally biased region" description="Polar residues" evidence="2">
    <location>
        <begin position="270"/>
        <end position="283"/>
    </location>
</feature>
<evidence type="ECO:0000259" key="3">
    <source>
        <dbReference type="Pfam" id="PF05499"/>
    </source>
</evidence>
<proteinExistence type="predicted"/>
<dbReference type="STRING" id="1344416.A0A139AWZ4"/>
<evidence type="ECO:0000313" key="4">
    <source>
        <dbReference type="EMBL" id="KXS20995.1"/>
    </source>
</evidence>
<dbReference type="InterPro" id="IPR027109">
    <property type="entry name" value="Swc4/Dmap1"/>
</dbReference>